<dbReference type="OrthoDB" id="1607513at2759"/>
<feature type="domain" description="HAT C-terminal dimerisation" evidence="1">
    <location>
        <begin position="254"/>
        <end position="331"/>
    </location>
</feature>
<dbReference type="SUPFAM" id="SSF53098">
    <property type="entry name" value="Ribonuclease H-like"/>
    <property type="match status" value="1"/>
</dbReference>
<gene>
    <name evidence="3" type="primary">LOC113047481</name>
</gene>
<dbReference type="InterPro" id="IPR008906">
    <property type="entry name" value="HATC_C_dom"/>
</dbReference>
<dbReference type="GeneID" id="113047481"/>
<sequence length="331" mass="37413">MKDPRIERAMGLCKKLVGCFSYSWRRKRELSEAQKQLCLPDHKLKTECSKRWGSRQAMVRRILEQQAAITHVLSSDRKARHLLPTWQDLEVLEAVDKTLTPLADFTDALSGEQYVSVSSVKPALHLFQSSVLALKEDESDLICTIKSKIVGYLEEKYNDQKTQDLLDIATTLDPRFKMTYVNEDNKTAVQNKLQDEMSKLKTVEESLPITTSSSSSAKKTRKTLGSFFKAAQSNTGPTDPASQQQQSVSMELQSYLFLSNADSEVDPLVWWKAHKEQYPRLSSLARKYLCIPATSSPSERVFSTGGNIVSCRRSALKPQNVDRLVFLAKNL</sequence>
<dbReference type="PANTHER" id="PTHR46481:SF9">
    <property type="entry name" value="ZINC FINGER BED DOMAIN-CONTAINING PROTEIN 1-LIKE"/>
    <property type="match status" value="1"/>
</dbReference>
<dbReference type="PANTHER" id="PTHR46481">
    <property type="entry name" value="ZINC FINGER BED DOMAIN-CONTAINING PROTEIN 4"/>
    <property type="match status" value="1"/>
</dbReference>
<evidence type="ECO:0000313" key="3">
    <source>
        <dbReference type="RefSeq" id="XP_026064653.1"/>
    </source>
</evidence>
<evidence type="ECO:0000259" key="1">
    <source>
        <dbReference type="Pfam" id="PF05699"/>
    </source>
</evidence>
<dbReference type="KEGG" id="caua:113047481"/>
<evidence type="ECO:0000313" key="2">
    <source>
        <dbReference type="Proteomes" id="UP000515129"/>
    </source>
</evidence>
<reference evidence="3" key="1">
    <citation type="submission" date="2025-08" db="UniProtKB">
        <authorList>
            <consortium name="RefSeq"/>
        </authorList>
    </citation>
    <scope>IDENTIFICATION</scope>
    <source>
        <strain evidence="3">Wakin</strain>
        <tissue evidence="3">Muscle</tissue>
    </source>
</reference>
<protein>
    <submittedName>
        <fullName evidence="3">Zinc finger BED domain-containing protein 1-like</fullName>
    </submittedName>
</protein>
<dbReference type="InterPro" id="IPR052035">
    <property type="entry name" value="ZnF_BED_domain_contain"/>
</dbReference>
<proteinExistence type="predicted"/>
<organism evidence="2 3">
    <name type="scientific">Carassius auratus</name>
    <name type="common">Goldfish</name>
    <dbReference type="NCBI Taxonomy" id="7957"/>
    <lineage>
        <taxon>Eukaryota</taxon>
        <taxon>Metazoa</taxon>
        <taxon>Chordata</taxon>
        <taxon>Craniata</taxon>
        <taxon>Vertebrata</taxon>
        <taxon>Euteleostomi</taxon>
        <taxon>Actinopterygii</taxon>
        <taxon>Neopterygii</taxon>
        <taxon>Teleostei</taxon>
        <taxon>Ostariophysi</taxon>
        <taxon>Cypriniformes</taxon>
        <taxon>Cyprinidae</taxon>
        <taxon>Cyprininae</taxon>
        <taxon>Carassius</taxon>
    </lineage>
</organism>
<dbReference type="InterPro" id="IPR012337">
    <property type="entry name" value="RNaseH-like_sf"/>
</dbReference>
<dbReference type="GO" id="GO:0046983">
    <property type="term" value="F:protein dimerization activity"/>
    <property type="evidence" value="ECO:0007669"/>
    <property type="project" value="InterPro"/>
</dbReference>
<dbReference type="AlphaFoldDB" id="A0A6P6JXX0"/>
<accession>A0A6P6JXX0</accession>
<dbReference type="Proteomes" id="UP000515129">
    <property type="component" value="Chromosome 28"/>
</dbReference>
<dbReference type="RefSeq" id="XP_026064653.1">
    <property type="nucleotide sequence ID" value="XM_026208868.1"/>
</dbReference>
<keyword evidence="2" id="KW-1185">Reference proteome</keyword>
<name>A0A6P6JXX0_CARAU</name>
<dbReference type="Pfam" id="PF05699">
    <property type="entry name" value="Dimer_Tnp_hAT"/>
    <property type="match status" value="1"/>
</dbReference>